<evidence type="ECO:0000256" key="6">
    <source>
        <dbReference type="ARBA" id="ARBA00022989"/>
    </source>
</evidence>
<dbReference type="Pfam" id="PF01554">
    <property type="entry name" value="MatE"/>
    <property type="match status" value="2"/>
</dbReference>
<dbReference type="CDD" id="cd13140">
    <property type="entry name" value="MATE_like_1"/>
    <property type="match status" value="1"/>
</dbReference>
<feature type="transmembrane region" description="Helical" evidence="10">
    <location>
        <begin position="191"/>
        <end position="215"/>
    </location>
</feature>
<comment type="subcellular location">
    <subcellularLocation>
        <location evidence="1">Cell membrane</location>
        <topology evidence="1">Multi-pass membrane protein</topology>
    </subcellularLocation>
</comment>
<dbReference type="InterPro" id="IPR048279">
    <property type="entry name" value="MdtK-like"/>
</dbReference>
<dbReference type="GO" id="GO:0015297">
    <property type="term" value="F:antiporter activity"/>
    <property type="evidence" value="ECO:0007669"/>
    <property type="project" value="UniProtKB-KW"/>
</dbReference>
<keyword evidence="4" id="KW-1003">Cell membrane</keyword>
<keyword evidence="2" id="KW-0813">Transport</keyword>
<feature type="transmembrane region" description="Helical" evidence="10">
    <location>
        <begin position="136"/>
        <end position="158"/>
    </location>
</feature>
<dbReference type="InterPro" id="IPR050222">
    <property type="entry name" value="MATE_MdtK"/>
</dbReference>
<reference evidence="11 12" key="1">
    <citation type="submission" date="2019-10" db="EMBL/GenBank/DDBJ databases">
        <authorList>
            <person name="Blom J."/>
        </authorList>
    </citation>
    <scope>NUCLEOTIDE SEQUENCE [LARGE SCALE GENOMIC DNA]</scope>
    <source>
        <strain evidence="11 12">ES3154-GLU</strain>
    </source>
</reference>
<dbReference type="EMBL" id="CABWIB010000001">
    <property type="protein sequence ID" value="VWL85575.1"/>
    <property type="molecule type" value="Genomic_DNA"/>
</dbReference>
<evidence type="ECO:0000313" key="12">
    <source>
        <dbReference type="Proteomes" id="UP000419017"/>
    </source>
</evidence>
<evidence type="ECO:0000256" key="10">
    <source>
        <dbReference type="SAM" id="Phobius"/>
    </source>
</evidence>
<evidence type="ECO:0000256" key="3">
    <source>
        <dbReference type="ARBA" id="ARBA00022449"/>
    </source>
</evidence>
<keyword evidence="8 10" id="KW-0472">Membrane</keyword>
<proteinExistence type="predicted"/>
<dbReference type="PIRSF" id="PIRSF006603">
    <property type="entry name" value="DinF"/>
    <property type="match status" value="1"/>
</dbReference>
<evidence type="ECO:0000256" key="8">
    <source>
        <dbReference type="ARBA" id="ARBA00023136"/>
    </source>
</evidence>
<dbReference type="RefSeq" id="WP_156683559.1">
    <property type="nucleotide sequence ID" value="NZ_CABWIB010000001.1"/>
</dbReference>
<feature type="transmembrane region" description="Helical" evidence="10">
    <location>
        <begin position="165"/>
        <end position="185"/>
    </location>
</feature>
<feature type="transmembrane region" description="Helical" evidence="10">
    <location>
        <begin position="358"/>
        <end position="378"/>
    </location>
</feature>
<name>A0A6I8MDI8_9FUSO</name>
<keyword evidence="3" id="KW-0050">Antiport</keyword>
<evidence type="ECO:0000256" key="5">
    <source>
        <dbReference type="ARBA" id="ARBA00022692"/>
    </source>
</evidence>
<evidence type="ECO:0000256" key="1">
    <source>
        <dbReference type="ARBA" id="ARBA00004651"/>
    </source>
</evidence>
<dbReference type="Proteomes" id="UP000419017">
    <property type="component" value="Unassembled WGS sequence"/>
</dbReference>
<organism evidence="11 12">
    <name type="scientific">Oceanivirga miroungae</name>
    <dbReference type="NCBI Taxonomy" id="1130046"/>
    <lineage>
        <taxon>Bacteria</taxon>
        <taxon>Fusobacteriati</taxon>
        <taxon>Fusobacteriota</taxon>
        <taxon>Fusobacteriia</taxon>
        <taxon>Fusobacteriales</taxon>
        <taxon>Leptotrichiaceae</taxon>
        <taxon>Oceanivirga</taxon>
    </lineage>
</organism>
<protein>
    <recommendedName>
        <fullName evidence="9">Multidrug-efflux transporter</fullName>
    </recommendedName>
</protein>
<feature type="transmembrane region" description="Helical" evidence="10">
    <location>
        <begin position="236"/>
        <end position="264"/>
    </location>
</feature>
<feature type="transmembrane region" description="Helical" evidence="10">
    <location>
        <begin position="318"/>
        <end position="338"/>
    </location>
</feature>
<feature type="transmembrane region" description="Helical" evidence="10">
    <location>
        <begin position="53"/>
        <end position="72"/>
    </location>
</feature>
<feature type="transmembrane region" description="Helical" evidence="10">
    <location>
        <begin position="12"/>
        <end position="33"/>
    </location>
</feature>
<feature type="transmembrane region" description="Helical" evidence="10">
    <location>
        <begin position="284"/>
        <end position="306"/>
    </location>
</feature>
<dbReference type="InterPro" id="IPR002528">
    <property type="entry name" value="MATE_fam"/>
</dbReference>
<feature type="transmembrane region" description="Helical" evidence="10">
    <location>
        <begin position="93"/>
        <end position="116"/>
    </location>
</feature>
<keyword evidence="7" id="KW-0406">Ion transport</keyword>
<feature type="transmembrane region" description="Helical" evidence="10">
    <location>
        <begin position="415"/>
        <end position="435"/>
    </location>
</feature>
<accession>A0A6I8MDI8</accession>
<evidence type="ECO:0000256" key="2">
    <source>
        <dbReference type="ARBA" id="ARBA00022448"/>
    </source>
</evidence>
<dbReference type="NCBIfam" id="TIGR00797">
    <property type="entry name" value="matE"/>
    <property type="match status" value="1"/>
</dbReference>
<dbReference type="PANTHER" id="PTHR43298:SF2">
    <property type="entry name" value="FMN_FAD EXPORTER YEEO-RELATED"/>
    <property type="match status" value="1"/>
</dbReference>
<dbReference type="GO" id="GO:0006811">
    <property type="term" value="P:monoatomic ion transport"/>
    <property type="evidence" value="ECO:0007669"/>
    <property type="project" value="UniProtKB-KW"/>
</dbReference>
<evidence type="ECO:0000256" key="7">
    <source>
        <dbReference type="ARBA" id="ARBA00023065"/>
    </source>
</evidence>
<feature type="transmembrane region" description="Helical" evidence="10">
    <location>
        <begin position="390"/>
        <end position="409"/>
    </location>
</feature>
<dbReference type="GO" id="GO:0005886">
    <property type="term" value="C:plasma membrane"/>
    <property type="evidence" value="ECO:0007669"/>
    <property type="project" value="UniProtKB-SubCell"/>
</dbReference>
<keyword evidence="6 10" id="KW-1133">Transmembrane helix</keyword>
<gene>
    <name evidence="11" type="ORF">OMES3154_00861</name>
</gene>
<sequence>MNKKIDIIEGKIAKNLFRLSLPIILTSLISILYNLTDIKFISSFLGDNAVSSAAAATFFIVFSAAFLIVPKNGAQILVAQSIGAKIYKNARSYARISIILTFLASIFCLLVATIFTEGLIKMVGVTDLNILKMASIFLRISALGFPFLFMMFTLSAIISADGNTFIPFVCTSTGILTNVILDYIFLGPLHFGISGAALATIISQFISFIMLVIYIRTPKSKFRNMKIFKLDPLERYINLIRIGLPAGISQALFTIISIIIATQISKIDVNALGVQRLGVQFEALSWNISMGVSSAVSTYVAQNYGAKKYDRVNETYKIALISMTVFGLLITAVFVIFARPLFSTFFEEEVYIRYGVSYLRIIGLSQVFQCIEIITAGAFNGMGRVSEPTIIGAVGTGLRIPFVFIFAPIFGLNAIWIIISMSMLLKGVVSYVWYIKSWNKFIEKKQIIV</sequence>
<keyword evidence="12" id="KW-1185">Reference proteome</keyword>
<dbReference type="PANTHER" id="PTHR43298">
    <property type="entry name" value="MULTIDRUG RESISTANCE PROTEIN NORM-RELATED"/>
    <property type="match status" value="1"/>
</dbReference>
<evidence type="ECO:0000256" key="9">
    <source>
        <dbReference type="ARBA" id="ARBA00031636"/>
    </source>
</evidence>
<evidence type="ECO:0000313" key="11">
    <source>
        <dbReference type="EMBL" id="VWL85575.1"/>
    </source>
</evidence>
<dbReference type="AlphaFoldDB" id="A0A6I8MDI8"/>
<dbReference type="GO" id="GO:0042910">
    <property type="term" value="F:xenobiotic transmembrane transporter activity"/>
    <property type="evidence" value="ECO:0007669"/>
    <property type="project" value="InterPro"/>
</dbReference>
<keyword evidence="5 10" id="KW-0812">Transmembrane</keyword>
<evidence type="ECO:0000256" key="4">
    <source>
        <dbReference type="ARBA" id="ARBA00022475"/>
    </source>
</evidence>